<sequence>MSRGTSGRDQTARSVSSRSRRTVSIRRTRDDFAASLLPELKSPAATQASDQGCNS</sequence>
<evidence type="ECO:0000256" key="1">
    <source>
        <dbReference type="SAM" id="MobiDB-lite"/>
    </source>
</evidence>
<organism evidence="2">
    <name type="scientific">Arundo donax</name>
    <name type="common">Giant reed</name>
    <name type="synonym">Donax arundinaceus</name>
    <dbReference type="NCBI Taxonomy" id="35708"/>
    <lineage>
        <taxon>Eukaryota</taxon>
        <taxon>Viridiplantae</taxon>
        <taxon>Streptophyta</taxon>
        <taxon>Embryophyta</taxon>
        <taxon>Tracheophyta</taxon>
        <taxon>Spermatophyta</taxon>
        <taxon>Magnoliopsida</taxon>
        <taxon>Liliopsida</taxon>
        <taxon>Poales</taxon>
        <taxon>Poaceae</taxon>
        <taxon>PACMAD clade</taxon>
        <taxon>Arundinoideae</taxon>
        <taxon>Arundineae</taxon>
        <taxon>Arundo</taxon>
    </lineage>
</organism>
<feature type="region of interest" description="Disordered" evidence="1">
    <location>
        <begin position="1"/>
        <end position="55"/>
    </location>
</feature>
<name>A0A0A9FF00_ARUDO</name>
<dbReference type="AlphaFoldDB" id="A0A0A9FF00"/>
<evidence type="ECO:0000313" key="2">
    <source>
        <dbReference type="EMBL" id="JAE10932.1"/>
    </source>
</evidence>
<reference evidence="2" key="1">
    <citation type="submission" date="2014-09" db="EMBL/GenBank/DDBJ databases">
        <authorList>
            <person name="Magalhaes I.L.F."/>
            <person name="Oliveira U."/>
            <person name="Santos F.R."/>
            <person name="Vidigal T.H.D.A."/>
            <person name="Brescovit A.D."/>
            <person name="Santos A.J."/>
        </authorList>
    </citation>
    <scope>NUCLEOTIDE SEQUENCE</scope>
    <source>
        <tissue evidence="2">Shoot tissue taken approximately 20 cm above the soil surface</tissue>
    </source>
</reference>
<protein>
    <submittedName>
        <fullName evidence="2">Uncharacterized protein</fullName>
    </submittedName>
</protein>
<dbReference type="EMBL" id="GBRH01186964">
    <property type="protein sequence ID" value="JAE10932.1"/>
    <property type="molecule type" value="Transcribed_RNA"/>
</dbReference>
<feature type="compositionally biased region" description="Polar residues" evidence="1">
    <location>
        <begin position="44"/>
        <end position="55"/>
    </location>
</feature>
<accession>A0A0A9FF00</accession>
<reference evidence="2" key="2">
    <citation type="journal article" date="2015" name="Data Brief">
        <title>Shoot transcriptome of the giant reed, Arundo donax.</title>
        <authorList>
            <person name="Barrero R.A."/>
            <person name="Guerrero F.D."/>
            <person name="Moolhuijzen P."/>
            <person name="Goolsby J.A."/>
            <person name="Tidwell J."/>
            <person name="Bellgard S.E."/>
            <person name="Bellgard M.I."/>
        </authorList>
    </citation>
    <scope>NUCLEOTIDE SEQUENCE</scope>
    <source>
        <tissue evidence="2">Shoot tissue taken approximately 20 cm above the soil surface</tissue>
    </source>
</reference>
<proteinExistence type="predicted"/>